<feature type="transmembrane region" description="Helical" evidence="1">
    <location>
        <begin position="177"/>
        <end position="206"/>
    </location>
</feature>
<feature type="transmembrane region" description="Helical" evidence="1">
    <location>
        <begin position="96"/>
        <end position="114"/>
    </location>
</feature>
<keyword evidence="1" id="KW-0472">Membrane</keyword>
<name>A0AA95H5F8_9GAMM</name>
<evidence type="ECO:0000313" key="2">
    <source>
        <dbReference type="EMBL" id="WGZ89618.1"/>
    </source>
</evidence>
<protein>
    <submittedName>
        <fullName evidence="2">BPSS1780 family membrane protein</fullName>
    </submittedName>
</protein>
<dbReference type="NCBIfam" id="NF041043">
    <property type="entry name" value="BPSS1780_fam"/>
    <property type="match status" value="1"/>
</dbReference>
<dbReference type="Proteomes" id="UP001300672">
    <property type="component" value="Chromosome"/>
</dbReference>
<accession>A0AA95H5F8</accession>
<dbReference type="EMBL" id="CP124755">
    <property type="protein sequence ID" value="WGZ89618.1"/>
    <property type="molecule type" value="Genomic_DNA"/>
</dbReference>
<dbReference type="KEGG" id="tdu:QJT80_08880"/>
<gene>
    <name evidence="2" type="ORF">QJT80_08880</name>
</gene>
<feature type="transmembrane region" description="Helical" evidence="1">
    <location>
        <begin position="29"/>
        <end position="58"/>
    </location>
</feature>
<reference evidence="2" key="1">
    <citation type="journal article" date="2023" name="Int. J. Mol. Sci.">
        <title>Metagenomics Revealed a New Genus 'Candidatus Thiocaldithrix dubininis' gen. nov., sp. nov. and a New Species 'Candidatus Thiothrix putei' sp. nov. in the Family Thiotrichaceae, Some Members of Which Have Traits of Both Na+- and H+-Motive Energetics.</title>
        <authorList>
            <person name="Ravin N.V."/>
            <person name="Muntyan M.S."/>
            <person name="Smolyakov D.D."/>
            <person name="Rudenko T.S."/>
            <person name="Beletsky A.V."/>
            <person name="Mardanov A.V."/>
            <person name="Grabovich M.Y."/>
        </authorList>
    </citation>
    <scope>NUCLEOTIDE SEQUENCE</scope>
    <source>
        <strain evidence="2">GKL-01</strain>
    </source>
</reference>
<evidence type="ECO:0000256" key="1">
    <source>
        <dbReference type="SAM" id="Phobius"/>
    </source>
</evidence>
<organism evidence="2">
    <name type="scientific">Candidatus Thiocaldithrix dubininis</name>
    <dbReference type="NCBI Taxonomy" id="3080823"/>
    <lineage>
        <taxon>Bacteria</taxon>
        <taxon>Pseudomonadati</taxon>
        <taxon>Pseudomonadota</taxon>
        <taxon>Gammaproteobacteria</taxon>
        <taxon>Thiotrichales</taxon>
        <taxon>Thiotrichaceae</taxon>
        <taxon>Candidatus Thiocaldithrix</taxon>
    </lineage>
</organism>
<keyword evidence="1" id="KW-1133">Transmembrane helix</keyword>
<sequence>MQGNSLPASRGWQWYKQGWSLFSKQKGNWVLMTLLASVGFILLNVIPLIGSLAALLIFPGLIGGMLYSAQEVSAGKPIKLDYLWIVFKDPKKRSEFLKLGLVLIAGIFLAGIFMGDKVEGLNPNANLDVGFGTLAFLFLLGLIGFIIFGYASALILFRSSSMTNALKESISLGTNQLLPIATLYLLYTLFSIIAAIPFGLGFLILWPVTIGAIYVSYQELDDYL</sequence>
<dbReference type="InterPro" id="IPR047798">
    <property type="entry name" value="BPSS1780-like"/>
</dbReference>
<dbReference type="AlphaFoldDB" id="A0AA95H5F8"/>
<proteinExistence type="predicted"/>
<reference evidence="2" key="2">
    <citation type="submission" date="2023-04" db="EMBL/GenBank/DDBJ databases">
        <authorList>
            <person name="Beletskiy A.V."/>
            <person name="Mardanov A.V."/>
            <person name="Ravin N.V."/>
        </authorList>
    </citation>
    <scope>NUCLEOTIDE SEQUENCE</scope>
    <source>
        <strain evidence="2">GKL-01</strain>
    </source>
</reference>
<keyword evidence="1" id="KW-0812">Transmembrane</keyword>
<feature type="transmembrane region" description="Helical" evidence="1">
    <location>
        <begin position="134"/>
        <end position="157"/>
    </location>
</feature>